<dbReference type="GO" id="GO:0006685">
    <property type="term" value="P:sphingomyelin catabolic process"/>
    <property type="evidence" value="ECO:0007669"/>
    <property type="project" value="TreeGrafter"/>
</dbReference>
<dbReference type="PANTHER" id="PTHR12988">
    <property type="entry name" value="SPHINGOMYELIN PHOSPHODIESTERASE 4"/>
    <property type="match status" value="1"/>
</dbReference>
<organism evidence="6">
    <name type="scientific">Spodoptera frugiperda</name>
    <name type="common">Fall armyworm</name>
    <dbReference type="NCBI Taxonomy" id="7108"/>
    <lineage>
        <taxon>Eukaryota</taxon>
        <taxon>Metazoa</taxon>
        <taxon>Ecdysozoa</taxon>
        <taxon>Arthropoda</taxon>
        <taxon>Hexapoda</taxon>
        <taxon>Insecta</taxon>
        <taxon>Pterygota</taxon>
        <taxon>Neoptera</taxon>
        <taxon>Endopterygota</taxon>
        <taxon>Lepidoptera</taxon>
        <taxon>Glossata</taxon>
        <taxon>Ditrysia</taxon>
        <taxon>Noctuoidea</taxon>
        <taxon>Noctuidae</taxon>
        <taxon>Amphipyrinae</taxon>
        <taxon>Spodoptera</taxon>
    </lineage>
</organism>
<dbReference type="GO" id="GO:0050290">
    <property type="term" value="F:sphingomyelin phosphodiesterase D activity"/>
    <property type="evidence" value="ECO:0007669"/>
    <property type="project" value="InterPro"/>
</dbReference>
<proteinExistence type="predicted"/>
<name>A0A2H1VAJ9_SPOFR</name>
<evidence type="ECO:0000256" key="1">
    <source>
        <dbReference type="ARBA" id="ARBA00004167"/>
    </source>
</evidence>
<protein>
    <submittedName>
        <fullName evidence="6">SFRICE_001718</fullName>
    </submittedName>
</protein>
<evidence type="ECO:0000256" key="2">
    <source>
        <dbReference type="ARBA" id="ARBA00022692"/>
    </source>
</evidence>
<dbReference type="InterPro" id="IPR024129">
    <property type="entry name" value="Sphingomy_SMPD4"/>
</dbReference>
<dbReference type="AlphaFoldDB" id="A0A2H1VAJ9"/>
<reference evidence="6" key="1">
    <citation type="submission" date="2016-07" db="EMBL/GenBank/DDBJ databases">
        <authorList>
            <person name="Bretaudeau A."/>
        </authorList>
    </citation>
    <scope>NUCLEOTIDE SEQUENCE</scope>
    <source>
        <strain evidence="6">Rice</strain>
        <tissue evidence="6">Whole body</tissue>
    </source>
</reference>
<dbReference type="EMBL" id="ODYU01001529">
    <property type="protein sequence ID" value="SOQ37869.1"/>
    <property type="molecule type" value="Genomic_DNA"/>
</dbReference>
<comment type="subcellular location">
    <subcellularLocation>
        <location evidence="1">Membrane</location>
        <topology evidence="1">Single-pass membrane protein</topology>
    </subcellularLocation>
</comment>
<dbReference type="PANTHER" id="PTHR12988:SF6">
    <property type="entry name" value="SPHINGOMYELIN PHOSPHODIESTERASE 4"/>
    <property type="match status" value="1"/>
</dbReference>
<dbReference type="GO" id="GO:0016020">
    <property type="term" value="C:membrane"/>
    <property type="evidence" value="ECO:0007669"/>
    <property type="project" value="UniProtKB-SubCell"/>
</dbReference>
<dbReference type="GO" id="GO:0046475">
    <property type="term" value="P:glycerophospholipid catabolic process"/>
    <property type="evidence" value="ECO:0007669"/>
    <property type="project" value="TreeGrafter"/>
</dbReference>
<evidence type="ECO:0000256" key="4">
    <source>
        <dbReference type="ARBA" id="ARBA00023136"/>
    </source>
</evidence>
<sequence length="773" mass="89216">MAHDIMSQFYTSLNLPLHEKVDELTRIIDQSTPSKDLQTLFPQLISNIFSNTFNNGWGLRTVTYDGKKHEFMALMAFFEPLGPMFRLCYKLLSDPQLKYNVPLNVLPLDLQMTLERGRCPQFYSDMLVTDPQTLNVVALALITDPFDYYIFNFALHLVSNNQQTSSWENWSSAYFALACDYLVHFLPTDPNTSVLPHIPNYTGKVPMAAPLQTANRPLYSPSLLLIPDLSGSMSSQHTTTQNQSRNEVWRSETVLQVFIDIWMSVEQFSARNVEMFQRNYTTVSSSPERVRTVRVLVKHLHAFSAKHMSDPAVRSSALRKYARQLMCVRAYHYIKHLVTTWPLDASFRLVMELWLSLIQPWRYVNNNISEDRFAHHNNNTEDKKANKLDLSFTQFIAENYPSYTCIFQLILPRFMRLDLSAYKNAIMLFRLGKVFTQQHLCPILWNLEKAITDSGTGLSLSPDTSYNNSGMEQSYTYNGISLHKWVTIAKQSLSEFNLSANFEYQPIWGENMRSFASHLLQRIVTARTTAENNIEEFNKMINQRNKGIWGSIKVFLMIEDEGEEAALLEENKKVPHFLTTSFHYFSYIFGLNAPVAVPPEPVIEDNSLDSSSYDNSLNFPLSITNKLRSKPTKVHYMGDPDLMPITTYESTILVRMLYQIASRINEMYGAQFAVLWDRTDLCGFMAREVLQSPCTIQTYVKDVTNHQNIVSQQLPARLSLRRLGTHACVVWISIGYIIFKMLSYSGFFYVFVLIIMWIMFIFTKASCKMLRLI</sequence>
<dbReference type="GO" id="GO:0046513">
    <property type="term" value="P:ceramide biosynthetic process"/>
    <property type="evidence" value="ECO:0007669"/>
    <property type="project" value="TreeGrafter"/>
</dbReference>
<gene>
    <name evidence="6" type="ORF">SFRICE_001718</name>
</gene>
<keyword evidence="2 5" id="KW-0812">Transmembrane</keyword>
<evidence type="ECO:0000313" key="6">
    <source>
        <dbReference type="EMBL" id="SOQ37869.1"/>
    </source>
</evidence>
<accession>A0A2H1VAJ9</accession>
<evidence type="ECO:0000256" key="3">
    <source>
        <dbReference type="ARBA" id="ARBA00022989"/>
    </source>
</evidence>
<keyword evidence="4 5" id="KW-0472">Membrane</keyword>
<feature type="transmembrane region" description="Helical" evidence="5">
    <location>
        <begin position="748"/>
        <end position="767"/>
    </location>
</feature>
<keyword evidence="3 5" id="KW-1133">Transmembrane helix</keyword>
<evidence type="ECO:0000256" key="5">
    <source>
        <dbReference type="SAM" id="Phobius"/>
    </source>
</evidence>
<dbReference type="Pfam" id="PF14724">
    <property type="entry name" value="mit_SMPDase"/>
    <property type="match status" value="2"/>
</dbReference>